<evidence type="ECO:0000313" key="4">
    <source>
        <dbReference type="Proteomes" id="UP000660262"/>
    </source>
</evidence>
<feature type="compositionally biased region" description="Low complexity" evidence="2">
    <location>
        <begin position="271"/>
        <end position="286"/>
    </location>
</feature>
<feature type="compositionally biased region" description="Polar residues" evidence="2">
    <location>
        <begin position="34"/>
        <end position="45"/>
    </location>
</feature>
<protein>
    <submittedName>
        <fullName evidence="3">Uncharacterized protein</fullName>
    </submittedName>
</protein>
<evidence type="ECO:0000313" key="3">
    <source>
        <dbReference type="EMBL" id="GHP07788.1"/>
    </source>
</evidence>
<dbReference type="GO" id="GO:0036503">
    <property type="term" value="P:ERAD pathway"/>
    <property type="evidence" value="ECO:0007669"/>
    <property type="project" value="TreeGrafter"/>
</dbReference>
<feature type="compositionally biased region" description="Polar residues" evidence="2">
    <location>
        <begin position="82"/>
        <end position="92"/>
    </location>
</feature>
<dbReference type="InterPro" id="IPR011990">
    <property type="entry name" value="TPR-like_helical_dom_sf"/>
</dbReference>
<dbReference type="PANTHER" id="PTHR11102">
    <property type="entry name" value="SEL-1-LIKE PROTEIN"/>
    <property type="match status" value="1"/>
</dbReference>
<evidence type="ECO:0000256" key="1">
    <source>
        <dbReference type="ARBA" id="ARBA00038101"/>
    </source>
</evidence>
<feature type="region of interest" description="Disordered" evidence="2">
    <location>
        <begin position="25"/>
        <end position="93"/>
    </location>
</feature>
<dbReference type="EMBL" id="BNJQ01000018">
    <property type="protein sequence ID" value="GHP07788.1"/>
    <property type="molecule type" value="Genomic_DNA"/>
</dbReference>
<dbReference type="GO" id="GO:0005789">
    <property type="term" value="C:endoplasmic reticulum membrane"/>
    <property type="evidence" value="ECO:0007669"/>
    <property type="project" value="TreeGrafter"/>
</dbReference>
<dbReference type="AlphaFoldDB" id="A0A830HLN1"/>
<organism evidence="3 4">
    <name type="scientific">Pycnococcus provasolii</name>
    <dbReference type="NCBI Taxonomy" id="41880"/>
    <lineage>
        <taxon>Eukaryota</taxon>
        <taxon>Viridiplantae</taxon>
        <taxon>Chlorophyta</taxon>
        <taxon>Pseudoscourfieldiophyceae</taxon>
        <taxon>Pseudoscourfieldiales</taxon>
        <taxon>Pycnococcaceae</taxon>
        <taxon>Pycnococcus</taxon>
    </lineage>
</organism>
<evidence type="ECO:0000256" key="2">
    <source>
        <dbReference type="SAM" id="MobiDB-lite"/>
    </source>
</evidence>
<dbReference type="InterPro" id="IPR006597">
    <property type="entry name" value="Sel1-like"/>
</dbReference>
<accession>A0A830HLN1</accession>
<comment type="caution">
    <text evidence="3">The sequence shown here is derived from an EMBL/GenBank/DDBJ whole genome shotgun (WGS) entry which is preliminary data.</text>
</comment>
<dbReference type="OrthoDB" id="27934at2759"/>
<gene>
    <name evidence="3" type="ORF">PPROV_000653000</name>
</gene>
<dbReference type="Proteomes" id="UP000660262">
    <property type="component" value="Unassembled WGS sequence"/>
</dbReference>
<feature type="compositionally biased region" description="Acidic residues" evidence="2">
    <location>
        <begin position="51"/>
        <end position="81"/>
    </location>
</feature>
<dbReference type="Pfam" id="PF08238">
    <property type="entry name" value="Sel1"/>
    <property type="match status" value="4"/>
</dbReference>
<name>A0A830HLN1_9CHLO</name>
<dbReference type="SUPFAM" id="SSF81901">
    <property type="entry name" value="HCP-like"/>
    <property type="match status" value="2"/>
</dbReference>
<feature type="region of interest" description="Disordered" evidence="2">
    <location>
        <begin position="271"/>
        <end position="300"/>
    </location>
</feature>
<keyword evidence="4" id="KW-1185">Reference proteome</keyword>
<dbReference type="Gene3D" id="1.25.40.10">
    <property type="entry name" value="Tetratricopeptide repeat domain"/>
    <property type="match status" value="2"/>
</dbReference>
<reference evidence="3" key="1">
    <citation type="submission" date="2020-10" db="EMBL/GenBank/DDBJ databases">
        <title>Unveiling of a novel bifunctional photoreceptor, Dualchrome1, isolated from a cosmopolitan green alga.</title>
        <authorList>
            <person name="Suzuki S."/>
            <person name="Kawachi M."/>
        </authorList>
    </citation>
    <scope>NUCLEOTIDE SEQUENCE</scope>
    <source>
        <strain evidence="3">NIES 2893</strain>
    </source>
</reference>
<dbReference type="PANTHER" id="PTHR11102:SF147">
    <property type="entry name" value="SEL1L ADAPTOR SUBUNIT OF ERAD E3 UBIQUITIN LIGASE"/>
    <property type="match status" value="1"/>
</dbReference>
<dbReference type="InterPro" id="IPR050767">
    <property type="entry name" value="Sel1_AlgK"/>
</dbReference>
<sequence>MPPRKQQQQQQQQQISFDVTTLDDALLALEAETPSSTSNTQQQPEHTYDEREGEEEEEDYDDDDDDEEEEEDDDELGEEDAGSSSSTKTPPSAVSLLHKLEGKLYRGSVKNRDVPTALKQLREMAAPLLTLSPHELARASQGHAVRGVADEDISATAGALFVLGALGSTGVAVSHGTPRDVPFARKAFRRAAALGSLEAMLAEADILAQDALSVDEAESDAAQEAHDAALNAAEATCSSGNNAATQQSVVRGSMEGTAGASSCPAAANAAAAATATTKESQSQTTTSPPPQTPQQTPQQKACPIYIHRLRQAAKDVLHETEASRNFGLPREAMRLRERFRDGGYAAHEQQMREEEEHGFIYDGGLSPFEDDGGSMPATAESSGHETLEQLRGRYGTQATEGSARAHLHEGYMSMQGLGGVQDLASAQRHFEAARAGGIPAAANALGVMALRSDPSDTEKARQLFEEAANSNDPDGHFHLGLLATQANEAARALKHFEAAHEAGHWRAPHSLAILVLNGDKDVPRNCTRGASLLRVFVEERLGWSAEQDDAIKKFDKGDVFGALVHLGMLAAQGSGTAALNAAHVLSRHAKSAGVVADDQTAANLAEPLLLRAARSGCCAEGWGELGLRRLAAGDVVAAAHALRRGSLLGNAESRFHLARLFETGVGVRRRNMSEAASLYRQAISSAGSEAETVPSRVALLWLQLRRALRLVA</sequence>
<proteinExistence type="inferred from homology"/>
<comment type="similarity">
    <text evidence="1">Belongs to the sel-1 family.</text>
</comment>
<dbReference type="SMART" id="SM00671">
    <property type="entry name" value="SEL1"/>
    <property type="match status" value="5"/>
</dbReference>